<sequence>MPTKTPTTKTPTAKTLRAGSAQKRAAILAAARELFLADGFDRTSVDAVAARAEVSKRTVYDYFGDKRTLLQAVVDAVGESMITTIRRTLDDTLTGLAGGADLEDALVTFSMRIATDMLGSAEYATLQRLVRAESGNLPHRGYNSMADTPDEAIAERFAAFADAGLLHAPDPRLAADQFIALTFGVALDRLGSANAAEDSRVRPLVVEGVRTFLRAYRTA</sequence>
<keyword evidence="1 2" id="KW-0238">DNA-binding</keyword>
<evidence type="ECO:0000313" key="4">
    <source>
        <dbReference type="EMBL" id="MFH8543591.1"/>
    </source>
</evidence>
<feature type="domain" description="HTH tetR-type" evidence="3">
    <location>
        <begin position="21"/>
        <end position="81"/>
    </location>
</feature>
<proteinExistence type="predicted"/>
<dbReference type="SUPFAM" id="SSF46689">
    <property type="entry name" value="Homeodomain-like"/>
    <property type="match status" value="1"/>
</dbReference>
<dbReference type="RefSeq" id="WP_397706847.1">
    <property type="nucleotide sequence ID" value="NZ_JBIRGN010000001.1"/>
</dbReference>
<dbReference type="PRINTS" id="PR00455">
    <property type="entry name" value="HTHTETR"/>
</dbReference>
<gene>
    <name evidence="4" type="ORF">ACH4F9_01110</name>
</gene>
<organism evidence="4 5">
    <name type="scientific">Streptomyces longisporoflavus</name>
    <dbReference type="NCBI Taxonomy" id="28044"/>
    <lineage>
        <taxon>Bacteria</taxon>
        <taxon>Bacillati</taxon>
        <taxon>Actinomycetota</taxon>
        <taxon>Actinomycetes</taxon>
        <taxon>Kitasatosporales</taxon>
        <taxon>Streptomycetaceae</taxon>
        <taxon>Streptomyces</taxon>
    </lineage>
</organism>
<dbReference type="Pfam" id="PF00440">
    <property type="entry name" value="TetR_N"/>
    <property type="match status" value="1"/>
</dbReference>
<dbReference type="PROSITE" id="PS50977">
    <property type="entry name" value="HTH_TETR_2"/>
    <property type="match status" value="1"/>
</dbReference>
<dbReference type="PANTHER" id="PTHR30055">
    <property type="entry name" value="HTH-TYPE TRANSCRIPTIONAL REGULATOR RUTR"/>
    <property type="match status" value="1"/>
</dbReference>
<dbReference type="Pfam" id="PF14246">
    <property type="entry name" value="TetR_C_7"/>
    <property type="match status" value="1"/>
</dbReference>
<evidence type="ECO:0000256" key="2">
    <source>
        <dbReference type="PROSITE-ProRule" id="PRU00335"/>
    </source>
</evidence>
<dbReference type="InterPro" id="IPR023772">
    <property type="entry name" value="DNA-bd_HTH_TetR-type_CS"/>
</dbReference>
<dbReference type="InterPro" id="IPR039536">
    <property type="entry name" value="TetR_C_Proteobacteria"/>
</dbReference>
<dbReference type="PROSITE" id="PS01081">
    <property type="entry name" value="HTH_TETR_1"/>
    <property type="match status" value="1"/>
</dbReference>
<dbReference type="Proteomes" id="UP001610818">
    <property type="component" value="Unassembled WGS sequence"/>
</dbReference>
<evidence type="ECO:0000259" key="3">
    <source>
        <dbReference type="PROSITE" id="PS50977"/>
    </source>
</evidence>
<dbReference type="Gene3D" id="1.10.357.10">
    <property type="entry name" value="Tetracycline Repressor, domain 2"/>
    <property type="match status" value="1"/>
</dbReference>
<feature type="DNA-binding region" description="H-T-H motif" evidence="2">
    <location>
        <begin position="44"/>
        <end position="63"/>
    </location>
</feature>
<protein>
    <submittedName>
        <fullName evidence="4">TetR/AcrR family transcriptional regulator</fullName>
    </submittedName>
</protein>
<name>A0ABW7QFA5_9ACTN</name>
<evidence type="ECO:0000256" key="1">
    <source>
        <dbReference type="ARBA" id="ARBA00023125"/>
    </source>
</evidence>
<dbReference type="EMBL" id="JBIRGQ010000001">
    <property type="protein sequence ID" value="MFH8543591.1"/>
    <property type="molecule type" value="Genomic_DNA"/>
</dbReference>
<accession>A0ABW7QFA5</accession>
<evidence type="ECO:0000313" key="5">
    <source>
        <dbReference type="Proteomes" id="UP001610818"/>
    </source>
</evidence>
<dbReference type="InterPro" id="IPR050109">
    <property type="entry name" value="HTH-type_TetR-like_transc_reg"/>
</dbReference>
<reference evidence="4 5" key="1">
    <citation type="submission" date="2024-10" db="EMBL/GenBank/DDBJ databases">
        <title>The Natural Products Discovery Center: Release of the First 8490 Sequenced Strains for Exploring Actinobacteria Biosynthetic Diversity.</title>
        <authorList>
            <person name="Kalkreuter E."/>
            <person name="Kautsar S.A."/>
            <person name="Yang D."/>
            <person name="Bader C.D."/>
            <person name="Teijaro C.N."/>
            <person name="Fluegel L."/>
            <person name="Davis C.M."/>
            <person name="Simpson J.R."/>
            <person name="Lauterbach L."/>
            <person name="Steele A.D."/>
            <person name="Gui C."/>
            <person name="Meng S."/>
            <person name="Li G."/>
            <person name="Viehrig K."/>
            <person name="Ye F."/>
            <person name="Su P."/>
            <person name="Kiefer A.F."/>
            <person name="Nichols A."/>
            <person name="Cepeda A.J."/>
            <person name="Yan W."/>
            <person name="Fan B."/>
            <person name="Jiang Y."/>
            <person name="Adhikari A."/>
            <person name="Zheng C.-J."/>
            <person name="Schuster L."/>
            <person name="Cowan T.M."/>
            <person name="Smanski M.J."/>
            <person name="Chevrette M.G."/>
            <person name="De Carvalho L.P.S."/>
            <person name="Shen B."/>
        </authorList>
    </citation>
    <scope>NUCLEOTIDE SEQUENCE [LARGE SCALE GENOMIC DNA]</scope>
    <source>
        <strain evidence="4 5">NPDC017990</strain>
    </source>
</reference>
<dbReference type="InterPro" id="IPR001647">
    <property type="entry name" value="HTH_TetR"/>
</dbReference>
<dbReference type="InterPro" id="IPR009057">
    <property type="entry name" value="Homeodomain-like_sf"/>
</dbReference>
<comment type="caution">
    <text evidence="4">The sequence shown here is derived from an EMBL/GenBank/DDBJ whole genome shotgun (WGS) entry which is preliminary data.</text>
</comment>
<keyword evidence="5" id="KW-1185">Reference proteome</keyword>
<dbReference type="PANTHER" id="PTHR30055:SF146">
    <property type="entry name" value="HTH-TYPE TRANSCRIPTIONAL DUAL REGULATOR CECR"/>
    <property type="match status" value="1"/>
</dbReference>